<evidence type="ECO:0000256" key="4">
    <source>
        <dbReference type="ARBA" id="ARBA00023157"/>
    </source>
</evidence>
<dbReference type="RefSeq" id="WP_317571119.1">
    <property type="nucleotide sequence ID" value="NZ_JAWLKA010000029.1"/>
</dbReference>
<protein>
    <submittedName>
        <fullName evidence="5">Cutinase family protein</fullName>
    </submittedName>
</protein>
<evidence type="ECO:0000256" key="3">
    <source>
        <dbReference type="ARBA" id="ARBA00022801"/>
    </source>
</evidence>
<gene>
    <name evidence="5" type="ORF">R3Q59_35540</name>
</gene>
<proteinExistence type="inferred from homology"/>
<accession>A0ABU4CRT0</accession>
<reference evidence="5 6" key="1">
    <citation type="submission" date="2023-10" db="EMBL/GenBank/DDBJ databases">
        <title>Development of a sustainable strategy for remediation of hydrocarbon-contaminated territories based on the waste exchange concept.</title>
        <authorList>
            <person name="Krivoruchko A."/>
        </authorList>
    </citation>
    <scope>NUCLEOTIDE SEQUENCE [LARGE SCALE GENOMIC DNA]</scope>
    <source>
        <strain evidence="5 6">IEGM 60</strain>
    </source>
</reference>
<dbReference type="Gene3D" id="3.40.50.1820">
    <property type="entry name" value="alpha/beta hydrolase"/>
    <property type="match status" value="1"/>
</dbReference>
<dbReference type="Gene3D" id="2.60.40.10">
    <property type="entry name" value="Immunoglobulins"/>
    <property type="match status" value="1"/>
</dbReference>
<evidence type="ECO:0000313" key="5">
    <source>
        <dbReference type="EMBL" id="MDV6285802.1"/>
    </source>
</evidence>
<dbReference type="SUPFAM" id="SSF53474">
    <property type="entry name" value="alpha/beta-Hydrolases"/>
    <property type="match status" value="1"/>
</dbReference>
<keyword evidence="4" id="KW-1015">Disulfide bond</keyword>
<evidence type="ECO:0000313" key="6">
    <source>
        <dbReference type="Proteomes" id="UP001185737"/>
    </source>
</evidence>
<sequence length="443" mass="46925">MSTPIAVAQPTTCANDVQFVGAPGSGENPAMNGVLGPTVEGLFTATKSVVEKAGRTVGLTPINYPAEDVSILTSDVPRYFRGLSDGVELTMRSLDQLVTDPSCSDVRIVLGGYSQGAMVMHRVLRRLEDTRYDSLRNRIDAAVLIADGDKVTNDRVKAFGSAGNGSHGLGVDFPAISGSSATKLSSKWGSRVKSICNSGDALCAYGSVLAPVQLPVFLAGNGVSTHKSYVHGGMPEIVAALKSVKFTFPSDKPIFTSTTDYFMQTYTESRTTLNARAGRGCTVEWSAARGLPPGLLLSKEGALIGIPTEIGKFKFSVTMESMCSYPRKQVAARASITVTVSPGVPPPDPSRISYEVTVGTNYNSGECMNCDPNYRGYVVAGADQLKSLGFRIVDDGRVFTGTANKPGHADWAVGHKDASGRPIIDPTTGQPSVQLFRLIAVQR</sequence>
<keyword evidence="6" id="KW-1185">Reference proteome</keyword>
<keyword evidence="3" id="KW-0378">Hydrolase</keyword>
<comment type="similarity">
    <text evidence="1">Belongs to the cutinase family.</text>
</comment>
<dbReference type="EMBL" id="JAWLKA010000029">
    <property type="protein sequence ID" value="MDV6285802.1"/>
    <property type="molecule type" value="Genomic_DNA"/>
</dbReference>
<evidence type="ECO:0000256" key="1">
    <source>
        <dbReference type="ARBA" id="ARBA00007534"/>
    </source>
</evidence>
<comment type="caution">
    <text evidence="5">The sequence shown here is derived from an EMBL/GenBank/DDBJ whole genome shotgun (WGS) entry which is preliminary data.</text>
</comment>
<dbReference type="InterPro" id="IPR029058">
    <property type="entry name" value="AB_hydrolase_fold"/>
</dbReference>
<dbReference type="InterPro" id="IPR000675">
    <property type="entry name" value="Cutinase/axe"/>
</dbReference>
<name>A0ABU4CRT0_RHOJO</name>
<dbReference type="Pfam" id="PF01083">
    <property type="entry name" value="Cutinase"/>
    <property type="match status" value="1"/>
</dbReference>
<dbReference type="PANTHER" id="PTHR33630">
    <property type="entry name" value="CUTINASE RV1984C-RELATED-RELATED"/>
    <property type="match status" value="1"/>
</dbReference>
<dbReference type="PANTHER" id="PTHR33630:SF9">
    <property type="entry name" value="CUTINASE 4"/>
    <property type="match status" value="1"/>
</dbReference>
<keyword evidence="2" id="KW-0719">Serine esterase</keyword>
<dbReference type="InterPro" id="IPR013783">
    <property type="entry name" value="Ig-like_fold"/>
</dbReference>
<dbReference type="SMART" id="SM01110">
    <property type="entry name" value="Cutinase"/>
    <property type="match status" value="1"/>
</dbReference>
<dbReference type="Proteomes" id="UP001185737">
    <property type="component" value="Unassembled WGS sequence"/>
</dbReference>
<evidence type="ECO:0000256" key="2">
    <source>
        <dbReference type="ARBA" id="ARBA00022487"/>
    </source>
</evidence>
<organism evidence="5 6">
    <name type="scientific">Rhodococcus jostii</name>
    <dbReference type="NCBI Taxonomy" id="132919"/>
    <lineage>
        <taxon>Bacteria</taxon>
        <taxon>Bacillati</taxon>
        <taxon>Actinomycetota</taxon>
        <taxon>Actinomycetes</taxon>
        <taxon>Mycobacteriales</taxon>
        <taxon>Nocardiaceae</taxon>
        <taxon>Rhodococcus</taxon>
    </lineage>
</organism>